<dbReference type="Proteomes" id="UP000565711">
    <property type="component" value="Unassembled WGS sequence"/>
</dbReference>
<dbReference type="RefSeq" id="WP_067872975.1">
    <property type="nucleotide sequence ID" value="NZ_JAAXOP010000011.1"/>
</dbReference>
<sequence length="196" mass="20943">MDDCVLTDDVVWLSRPIASDIAAIVECCRQPSIVRWTVVPQEYDRGDAEGFLRTVVTPGWAARSPTWGVRTSPDGPIVGMIGLAADTQPGAAEIGFWLGTQARGRGLMTAAVRLACDFGFAPDGLALTRIEWRAYAGNRASAAVARRAGFHYEGLLRRAGPQRGVRHDCWIAGRLASDPATPTTGWPASTGAPVPQ</sequence>
<dbReference type="Pfam" id="PF13302">
    <property type="entry name" value="Acetyltransf_3"/>
    <property type="match status" value="1"/>
</dbReference>
<dbReference type="GO" id="GO:0008999">
    <property type="term" value="F:protein-N-terminal-alanine acetyltransferase activity"/>
    <property type="evidence" value="ECO:0007669"/>
    <property type="project" value="TreeGrafter"/>
</dbReference>
<dbReference type="Gene3D" id="3.40.630.30">
    <property type="match status" value="1"/>
</dbReference>
<dbReference type="GO" id="GO:0005737">
    <property type="term" value="C:cytoplasm"/>
    <property type="evidence" value="ECO:0007669"/>
    <property type="project" value="TreeGrafter"/>
</dbReference>
<evidence type="ECO:0000313" key="2">
    <source>
        <dbReference type="EMBL" id="NKY52306.1"/>
    </source>
</evidence>
<proteinExistence type="predicted"/>
<organism evidence="2 3">
    <name type="scientific">Nocardia vermiculata</name>
    <dbReference type="NCBI Taxonomy" id="257274"/>
    <lineage>
        <taxon>Bacteria</taxon>
        <taxon>Bacillati</taxon>
        <taxon>Actinomycetota</taxon>
        <taxon>Actinomycetes</taxon>
        <taxon>Mycobacteriales</taxon>
        <taxon>Nocardiaceae</taxon>
        <taxon>Nocardia</taxon>
    </lineage>
</organism>
<feature type="domain" description="N-acetyltransferase" evidence="1">
    <location>
        <begin position="23"/>
        <end position="172"/>
    </location>
</feature>
<evidence type="ECO:0000313" key="3">
    <source>
        <dbReference type="Proteomes" id="UP000565711"/>
    </source>
</evidence>
<dbReference type="GO" id="GO:1990189">
    <property type="term" value="F:protein N-terminal-serine acetyltransferase activity"/>
    <property type="evidence" value="ECO:0007669"/>
    <property type="project" value="TreeGrafter"/>
</dbReference>
<dbReference type="InterPro" id="IPR051908">
    <property type="entry name" value="Ribosomal_N-acetyltransferase"/>
</dbReference>
<protein>
    <submittedName>
        <fullName evidence="2">GNAT family N-acetyltransferase</fullName>
    </submittedName>
</protein>
<comment type="caution">
    <text evidence="2">The sequence shown here is derived from an EMBL/GenBank/DDBJ whole genome shotgun (WGS) entry which is preliminary data.</text>
</comment>
<keyword evidence="3" id="KW-1185">Reference proteome</keyword>
<reference evidence="2 3" key="1">
    <citation type="submission" date="2020-04" db="EMBL/GenBank/DDBJ databases">
        <title>MicrobeNet Type strains.</title>
        <authorList>
            <person name="Nicholson A.C."/>
        </authorList>
    </citation>
    <scope>NUCLEOTIDE SEQUENCE [LARGE SCALE GENOMIC DNA]</scope>
    <source>
        <strain evidence="2 3">JCM 12354</strain>
    </source>
</reference>
<evidence type="ECO:0000259" key="1">
    <source>
        <dbReference type="PROSITE" id="PS51186"/>
    </source>
</evidence>
<name>A0A846XYP8_9NOCA</name>
<dbReference type="EMBL" id="JAAXOP010000011">
    <property type="protein sequence ID" value="NKY52306.1"/>
    <property type="molecule type" value="Genomic_DNA"/>
</dbReference>
<dbReference type="PANTHER" id="PTHR43441:SF10">
    <property type="entry name" value="ACETYLTRANSFERASE"/>
    <property type="match status" value="1"/>
</dbReference>
<keyword evidence="2" id="KW-0808">Transferase</keyword>
<dbReference type="AlphaFoldDB" id="A0A846XYP8"/>
<dbReference type="SUPFAM" id="SSF55729">
    <property type="entry name" value="Acyl-CoA N-acyltransferases (Nat)"/>
    <property type="match status" value="1"/>
</dbReference>
<accession>A0A846XYP8</accession>
<dbReference type="InterPro" id="IPR016181">
    <property type="entry name" value="Acyl_CoA_acyltransferase"/>
</dbReference>
<dbReference type="PANTHER" id="PTHR43441">
    <property type="entry name" value="RIBOSOMAL-PROTEIN-SERINE ACETYLTRANSFERASE"/>
    <property type="match status" value="1"/>
</dbReference>
<gene>
    <name evidence="2" type="ORF">HGA08_19040</name>
</gene>
<dbReference type="InterPro" id="IPR000182">
    <property type="entry name" value="GNAT_dom"/>
</dbReference>
<dbReference type="PROSITE" id="PS51186">
    <property type="entry name" value="GNAT"/>
    <property type="match status" value="1"/>
</dbReference>